<sequence>MKRGEEKGRRHCFAARGASVLWWFRWLISRGRRRRNEYVAVVVEVLMEYGGAAPVRFVGGEKRLCGVVSPEVMVMRVSPEISEGGSGDCAAFRWEVVSSDMRGRGRRWLRVVREREGDREEVRRQ</sequence>
<protein>
    <submittedName>
        <fullName evidence="1">Uncharacterized protein</fullName>
    </submittedName>
</protein>
<comment type="caution">
    <text evidence="1">The sequence shown here is derived from an EMBL/GenBank/DDBJ whole genome shotgun (WGS) entry which is preliminary data.</text>
</comment>
<reference evidence="1 2" key="1">
    <citation type="journal article" date="2021" name="BMC Genomics">
        <title>Datura genome reveals duplications of psychoactive alkaloid biosynthetic genes and high mutation rate following tissue culture.</title>
        <authorList>
            <person name="Rajewski A."/>
            <person name="Carter-House D."/>
            <person name="Stajich J."/>
            <person name="Litt A."/>
        </authorList>
    </citation>
    <scope>NUCLEOTIDE SEQUENCE [LARGE SCALE GENOMIC DNA]</scope>
    <source>
        <strain evidence="1">AR-01</strain>
    </source>
</reference>
<accession>A0ABS8W115</accession>
<evidence type="ECO:0000313" key="1">
    <source>
        <dbReference type="EMBL" id="MCE2055805.1"/>
    </source>
</evidence>
<dbReference type="Proteomes" id="UP000823775">
    <property type="component" value="Unassembled WGS sequence"/>
</dbReference>
<dbReference type="EMBL" id="JACEIK010006500">
    <property type="protein sequence ID" value="MCE2055805.1"/>
    <property type="molecule type" value="Genomic_DNA"/>
</dbReference>
<keyword evidence="2" id="KW-1185">Reference proteome</keyword>
<gene>
    <name evidence="1" type="ORF">HAX54_043468</name>
</gene>
<organism evidence="1 2">
    <name type="scientific">Datura stramonium</name>
    <name type="common">Jimsonweed</name>
    <name type="synonym">Common thornapple</name>
    <dbReference type="NCBI Taxonomy" id="4076"/>
    <lineage>
        <taxon>Eukaryota</taxon>
        <taxon>Viridiplantae</taxon>
        <taxon>Streptophyta</taxon>
        <taxon>Embryophyta</taxon>
        <taxon>Tracheophyta</taxon>
        <taxon>Spermatophyta</taxon>
        <taxon>Magnoliopsida</taxon>
        <taxon>eudicotyledons</taxon>
        <taxon>Gunneridae</taxon>
        <taxon>Pentapetalae</taxon>
        <taxon>asterids</taxon>
        <taxon>lamiids</taxon>
        <taxon>Solanales</taxon>
        <taxon>Solanaceae</taxon>
        <taxon>Solanoideae</taxon>
        <taxon>Datureae</taxon>
        <taxon>Datura</taxon>
    </lineage>
</organism>
<name>A0ABS8W115_DATST</name>
<evidence type="ECO:0000313" key="2">
    <source>
        <dbReference type="Proteomes" id="UP000823775"/>
    </source>
</evidence>
<proteinExistence type="predicted"/>